<comment type="caution">
    <text evidence="1">The sequence shown here is derived from an EMBL/GenBank/DDBJ whole genome shotgun (WGS) entry which is preliminary data.</text>
</comment>
<evidence type="ECO:0000313" key="1">
    <source>
        <dbReference type="EMBL" id="KGA20374.1"/>
    </source>
</evidence>
<reference evidence="1" key="1">
    <citation type="submission" date="2014-06" db="EMBL/GenBank/DDBJ databases">
        <title>Key roles for freshwater Actinobacteria revealed by deep metagenomic sequencing.</title>
        <authorList>
            <person name="Ghai R."/>
            <person name="Mizuno C.M."/>
            <person name="Picazo A."/>
            <person name="Camacho A."/>
            <person name="Rodriguez-Valera F."/>
        </authorList>
    </citation>
    <scope>NUCLEOTIDE SEQUENCE</scope>
</reference>
<gene>
    <name evidence="1" type="ORF">GM51_5355</name>
</gene>
<organism evidence="1">
    <name type="scientific">freshwater metagenome</name>
    <dbReference type="NCBI Taxonomy" id="449393"/>
    <lineage>
        <taxon>unclassified sequences</taxon>
        <taxon>metagenomes</taxon>
        <taxon>ecological metagenomes</taxon>
    </lineage>
</organism>
<proteinExistence type="predicted"/>
<accession>A0A094QDU2</accession>
<protein>
    <submittedName>
        <fullName evidence="1">Uncharacterized protein</fullName>
    </submittedName>
</protein>
<dbReference type="AlphaFoldDB" id="A0A094QDU2"/>
<dbReference type="EMBL" id="JNSL01000022">
    <property type="protein sequence ID" value="KGA20374.1"/>
    <property type="molecule type" value="Genomic_DNA"/>
</dbReference>
<sequence length="185" mass="20818">MESAEFESSLITELNRVLLQAAEEVEAEERLDLAYEVLETVRFEQAHISWLDRLRNTASSVELRLAHSHLPFAEGEVRHLADPFVILENAKTQYLVNFDFVSAISGLSELSQNSAKPDAINWLDNVWFHDLADKNLTSTWYLVGDQVIEGACRRTGFDSLDIETNSKVITIPKRSIVASRTLVAG</sequence>
<name>A0A094QDU2_9ZZZZ</name>